<reference evidence="1 2" key="1">
    <citation type="journal article" date="2017" name="Plant Biotechnol. J.">
        <title>A comprehensive draft genome sequence for lupin (Lupinus angustifolius), an emerging health food: insights into plant-microbe interactions and legume evolution.</title>
        <authorList>
            <person name="Hane J.K."/>
            <person name="Ming Y."/>
            <person name="Kamphuis L.G."/>
            <person name="Nelson M.N."/>
            <person name="Garg G."/>
            <person name="Atkins C.A."/>
            <person name="Bayer P.E."/>
            <person name="Bravo A."/>
            <person name="Bringans S."/>
            <person name="Cannon S."/>
            <person name="Edwards D."/>
            <person name="Foley R."/>
            <person name="Gao L.L."/>
            <person name="Harrison M.J."/>
            <person name="Huang W."/>
            <person name="Hurgobin B."/>
            <person name="Li S."/>
            <person name="Liu C.W."/>
            <person name="McGrath A."/>
            <person name="Morahan G."/>
            <person name="Murray J."/>
            <person name="Weller J."/>
            <person name="Jian J."/>
            <person name="Singh K.B."/>
        </authorList>
    </citation>
    <scope>NUCLEOTIDE SEQUENCE [LARGE SCALE GENOMIC DNA]</scope>
    <source>
        <strain evidence="2">cv. Tanjil</strain>
        <tissue evidence="1">Whole plant</tissue>
    </source>
</reference>
<evidence type="ECO:0000313" key="2">
    <source>
        <dbReference type="Proteomes" id="UP000188354"/>
    </source>
</evidence>
<name>A0A1J7GI25_LUPAN</name>
<gene>
    <name evidence="1" type="ORF">TanjilG_25013</name>
</gene>
<dbReference type="EMBL" id="CM007377">
    <property type="protein sequence ID" value="OIV94017.1"/>
    <property type="molecule type" value="Genomic_DNA"/>
</dbReference>
<dbReference type="Gramene" id="OIV94017">
    <property type="protein sequence ID" value="OIV94017"/>
    <property type="gene ID" value="TanjilG_25013"/>
</dbReference>
<organism evidence="1 2">
    <name type="scientific">Lupinus angustifolius</name>
    <name type="common">Narrow-leaved blue lupine</name>
    <dbReference type="NCBI Taxonomy" id="3871"/>
    <lineage>
        <taxon>Eukaryota</taxon>
        <taxon>Viridiplantae</taxon>
        <taxon>Streptophyta</taxon>
        <taxon>Embryophyta</taxon>
        <taxon>Tracheophyta</taxon>
        <taxon>Spermatophyta</taxon>
        <taxon>Magnoliopsida</taxon>
        <taxon>eudicotyledons</taxon>
        <taxon>Gunneridae</taxon>
        <taxon>Pentapetalae</taxon>
        <taxon>rosids</taxon>
        <taxon>fabids</taxon>
        <taxon>Fabales</taxon>
        <taxon>Fabaceae</taxon>
        <taxon>Papilionoideae</taxon>
        <taxon>50 kb inversion clade</taxon>
        <taxon>genistoids sensu lato</taxon>
        <taxon>core genistoids</taxon>
        <taxon>Genisteae</taxon>
        <taxon>Lupinus</taxon>
    </lineage>
</organism>
<protein>
    <submittedName>
        <fullName evidence="1">Uncharacterized protein</fullName>
    </submittedName>
</protein>
<proteinExistence type="predicted"/>
<sequence>MDVLVFDGEGDTYWLLICIEKHFDAQAILEAKQLLKAMKVLRDHPRKWRTWWGVEYEDDGLKNRNQARGEDGVLTELGLHTKKGIRVDMQEVNNLVEEAKEGDDVAMLTISRKQF</sequence>
<keyword evidence="2" id="KW-1185">Reference proteome</keyword>
<dbReference type="Proteomes" id="UP000188354">
    <property type="component" value="Chromosome LG17"/>
</dbReference>
<dbReference type="AlphaFoldDB" id="A0A1J7GI25"/>
<accession>A0A1J7GI25</accession>
<evidence type="ECO:0000313" key="1">
    <source>
        <dbReference type="EMBL" id="OIV94017.1"/>
    </source>
</evidence>